<dbReference type="Pfam" id="PF13416">
    <property type="entry name" value="SBP_bac_8"/>
    <property type="match status" value="1"/>
</dbReference>
<dbReference type="PROSITE" id="PS51257">
    <property type="entry name" value="PROKAR_LIPOPROTEIN"/>
    <property type="match status" value="1"/>
</dbReference>
<dbReference type="InterPro" id="IPR019546">
    <property type="entry name" value="TAT_signal_bac_arc"/>
</dbReference>
<dbReference type="EMBL" id="JBHSWU010000157">
    <property type="protein sequence ID" value="MFC6724353.1"/>
    <property type="molecule type" value="Genomic_DNA"/>
</dbReference>
<evidence type="ECO:0000256" key="1">
    <source>
        <dbReference type="ARBA" id="ARBA00008520"/>
    </source>
</evidence>
<feature type="compositionally biased region" description="Gly residues" evidence="5">
    <location>
        <begin position="35"/>
        <end position="45"/>
    </location>
</feature>
<evidence type="ECO:0000256" key="3">
    <source>
        <dbReference type="ARBA" id="ARBA00022597"/>
    </source>
</evidence>
<dbReference type="SUPFAM" id="SSF53850">
    <property type="entry name" value="Periplasmic binding protein-like II"/>
    <property type="match status" value="1"/>
</dbReference>
<dbReference type="InterPro" id="IPR006060">
    <property type="entry name" value="Maltose/Cyclodextrin-bd"/>
</dbReference>
<reference evidence="6 7" key="1">
    <citation type="journal article" date="2019" name="Int. J. Syst. Evol. Microbiol.">
        <title>The Global Catalogue of Microorganisms (GCM) 10K type strain sequencing project: providing services to taxonomists for standard genome sequencing and annotation.</title>
        <authorList>
            <consortium name="The Broad Institute Genomics Platform"/>
            <consortium name="The Broad Institute Genome Sequencing Center for Infectious Disease"/>
            <person name="Wu L."/>
            <person name="Ma J."/>
        </authorList>
    </citation>
    <scope>NUCLEOTIDE SEQUENCE [LARGE SCALE GENOMIC DNA]</scope>
    <source>
        <strain evidence="6 7">NBRC 111368</strain>
    </source>
</reference>
<evidence type="ECO:0000256" key="4">
    <source>
        <dbReference type="ARBA" id="ARBA00022729"/>
    </source>
</evidence>
<evidence type="ECO:0000256" key="5">
    <source>
        <dbReference type="SAM" id="MobiDB-lite"/>
    </source>
</evidence>
<keyword evidence="7" id="KW-1185">Reference proteome</keyword>
<dbReference type="Gene3D" id="3.40.190.10">
    <property type="entry name" value="Periplasmic binding protein-like II"/>
    <property type="match status" value="2"/>
</dbReference>
<feature type="compositionally biased region" description="Low complexity" evidence="5">
    <location>
        <begin position="47"/>
        <end position="69"/>
    </location>
</feature>
<evidence type="ECO:0000313" key="7">
    <source>
        <dbReference type="Proteomes" id="UP001596328"/>
    </source>
</evidence>
<dbReference type="NCBIfam" id="TIGR01409">
    <property type="entry name" value="TAT_signal_seq"/>
    <property type="match status" value="1"/>
</dbReference>
<dbReference type="InterPro" id="IPR006059">
    <property type="entry name" value="SBP"/>
</dbReference>
<dbReference type="AlphaFoldDB" id="A0ABD5RZB3"/>
<name>A0ABD5RZB3_9EURY</name>
<sequence>MTMERRSVLKKLGVAGAVGGLAGCMSVQQQDGGSTTAGGDGGDGGSENESSGEGNASTASTSSGPAGTAQIWYSLPDPEIPARKEAMSRFNESSQHAVEGSDISDMRKKTTSAIPAGQGPQTFEWAHDWTGDYSQRGFLVDQSDQVSVSLDQFTEAAANACRFEGSLYGLPHTAETVGLVYNTDIVDEAPESVADMKSVMEEHHDPGNNKYGLAFPFTEGYFISAWMQAFGGYIFDNSKEAKLGIDKPEAIEGAQFAVDNFAPYMPNDPAYEPQASAFASGNTAFAFNGPWYLATLNDKGVNYEVTKLPTPEGGEPTPYTGITIWYFAKAMEEGGADAAAARKFIEWYVTNEEMARTRAEEQGSIPVLTSIIDEGDLPENVQGFAEAVEQGRPLPAHPQVNKVWDPLKAGLAKAFNGKDVEKAMNTAAKEIRSNWE</sequence>
<comment type="similarity">
    <text evidence="1">Belongs to the bacterial solute-binding protein 1 family.</text>
</comment>
<dbReference type="PROSITE" id="PS51318">
    <property type="entry name" value="TAT"/>
    <property type="match status" value="1"/>
</dbReference>
<keyword evidence="4" id="KW-0732">Signal</keyword>
<organism evidence="6 7">
    <name type="scientific">Halobium palmae</name>
    <dbReference type="NCBI Taxonomy" id="1776492"/>
    <lineage>
        <taxon>Archaea</taxon>
        <taxon>Methanobacteriati</taxon>
        <taxon>Methanobacteriota</taxon>
        <taxon>Stenosarchaea group</taxon>
        <taxon>Halobacteria</taxon>
        <taxon>Halobacteriales</taxon>
        <taxon>Haloferacaceae</taxon>
        <taxon>Halobium</taxon>
    </lineage>
</organism>
<feature type="region of interest" description="Disordered" evidence="5">
    <location>
        <begin position="26"/>
        <end position="72"/>
    </location>
</feature>
<dbReference type="InterPro" id="IPR006311">
    <property type="entry name" value="TAT_signal"/>
</dbReference>
<dbReference type="PRINTS" id="PR00181">
    <property type="entry name" value="MALTOSEBP"/>
</dbReference>
<accession>A0ABD5RZB3</accession>
<dbReference type="Proteomes" id="UP001596328">
    <property type="component" value="Unassembled WGS sequence"/>
</dbReference>
<comment type="caution">
    <text evidence="6">The sequence shown here is derived from an EMBL/GenBank/DDBJ whole genome shotgun (WGS) entry which is preliminary data.</text>
</comment>
<dbReference type="PANTHER" id="PTHR30061:SF50">
    <property type="entry name" value="MALTOSE_MALTODEXTRIN-BINDING PERIPLASMIC PROTEIN"/>
    <property type="match status" value="1"/>
</dbReference>
<proteinExistence type="inferred from homology"/>
<evidence type="ECO:0000256" key="2">
    <source>
        <dbReference type="ARBA" id="ARBA00022448"/>
    </source>
</evidence>
<protein>
    <submittedName>
        <fullName evidence="6">Extracellular solute-binding protein</fullName>
    </submittedName>
</protein>
<keyword evidence="3" id="KW-0762">Sugar transport</keyword>
<evidence type="ECO:0000313" key="6">
    <source>
        <dbReference type="EMBL" id="MFC6724353.1"/>
    </source>
</evidence>
<feature type="region of interest" description="Disordered" evidence="5">
    <location>
        <begin position="87"/>
        <end position="121"/>
    </location>
</feature>
<keyword evidence="2" id="KW-0813">Transport</keyword>
<gene>
    <name evidence="6" type="ORF">ACFQE1_08205</name>
</gene>
<dbReference type="PANTHER" id="PTHR30061">
    <property type="entry name" value="MALTOSE-BINDING PERIPLASMIC PROTEIN"/>
    <property type="match status" value="1"/>
</dbReference>